<dbReference type="GO" id="GO:0005737">
    <property type="term" value="C:cytoplasm"/>
    <property type="evidence" value="ECO:0007669"/>
    <property type="project" value="TreeGrafter"/>
</dbReference>
<dbReference type="RefSeq" id="WP_016523072.1">
    <property type="nucleotide sequence ID" value="NZ_KE332517.1"/>
</dbReference>
<feature type="domain" description="Calcineurin-like phosphoesterase" evidence="1">
    <location>
        <begin position="1"/>
        <end position="159"/>
    </location>
</feature>
<sequence length="256" mass="28610">MKIVVTADIHANMEALNAVLDSVKGQYDGFISLGDMVGYGPDPEGCIQQVKGLKKHIRPCILLTGNHEEGLLKRLPSDWFSENARRSLKKTASLISWKSRFFLARLRPLYFLSEKTLLVHGSPLEPVTEYLHGGQETAVSLRYLCAEGFKLCFCGHTHQAAVFYIDRGYYNALYPEPEQTVTLDKDCCIVNPGSVGFPRVLGAAEDRAKSLADKTHFPAYFALWDTTARTVTFKAAYYDVRPTNEKISQRLGTALL</sequence>
<dbReference type="PANTHER" id="PTHR42850">
    <property type="entry name" value="METALLOPHOSPHOESTERASE"/>
    <property type="match status" value="1"/>
</dbReference>
<evidence type="ECO:0000313" key="3">
    <source>
        <dbReference type="Proteomes" id="UP000014634"/>
    </source>
</evidence>
<dbReference type="PANTHER" id="PTHR42850:SF2">
    <property type="entry name" value="BLL5683 PROTEIN"/>
    <property type="match status" value="1"/>
</dbReference>
<dbReference type="InterPro" id="IPR050126">
    <property type="entry name" value="Ap4A_hydrolase"/>
</dbReference>
<dbReference type="Pfam" id="PF00149">
    <property type="entry name" value="Metallophos"/>
    <property type="match status" value="1"/>
</dbReference>
<dbReference type="CDD" id="cd00838">
    <property type="entry name" value="MPP_superfamily"/>
    <property type="match status" value="1"/>
</dbReference>
<evidence type="ECO:0000259" key="1">
    <source>
        <dbReference type="Pfam" id="PF00149"/>
    </source>
</evidence>
<dbReference type="InterPro" id="IPR011152">
    <property type="entry name" value="Pesterase_MJ0912"/>
</dbReference>
<proteinExistence type="predicted"/>
<dbReference type="InterPro" id="IPR029052">
    <property type="entry name" value="Metallo-depent_PP-like"/>
</dbReference>
<organism evidence="2 3">
    <name type="scientific">Treponema medium ATCC 700293</name>
    <dbReference type="NCBI Taxonomy" id="1125700"/>
    <lineage>
        <taxon>Bacteria</taxon>
        <taxon>Pseudomonadati</taxon>
        <taxon>Spirochaetota</taxon>
        <taxon>Spirochaetia</taxon>
        <taxon>Spirochaetales</taxon>
        <taxon>Treponemataceae</taxon>
        <taxon>Treponema</taxon>
    </lineage>
</organism>
<name>A0AA87NMB3_TREMD</name>
<dbReference type="InterPro" id="IPR004843">
    <property type="entry name" value="Calcineurin-like_PHP"/>
</dbReference>
<dbReference type="EMBL" id="ATFE01000007">
    <property type="protein sequence ID" value="EPF29116.1"/>
    <property type="molecule type" value="Genomic_DNA"/>
</dbReference>
<comment type="caution">
    <text evidence="2">The sequence shown here is derived from an EMBL/GenBank/DDBJ whole genome shotgun (WGS) entry which is preliminary data.</text>
</comment>
<dbReference type="PIRSF" id="PIRSF000883">
    <property type="entry name" value="Pesterase_MJ0912"/>
    <property type="match status" value="1"/>
</dbReference>
<evidence type="ECO:0000313" key="2">
    <source>
        <dbReference type="EMBL" id="EPF29116.1"/>
    </source>
</evidence>
<reference evidence="2 3" key="1">
    <citation type="submission" date="2013-04" db="EMBL/GenBank/DDBJ databases">
        <title>The Genome Sequence of Treponema medium ATCC 700293.</title>
        <authorList>
            <consortium name="The Broad Institute Genomics Platform"/>
            <person name="Earl A."/>
            <person name="Ward D."/>
            <person name="Feldgarden M."/>
            <person name="Gevers D."/>
            <person name="Leonetti C."/>
            <person name="Blanton J.M."/>
            <person name="Dewhirst F.E."/>
            <person name="Izard J."/>
            <person name="Walker B."/>
            <person name="Young S."/>
            <person name="Zeng Q."/>
            <person name="Gargeya S."/>
            <person name="Fitzgerald M."/>
            <person name="Haas B."/>
            <person name="Abouelleil A."/>
            <person name="Allen A.W."/>
            <person name="Alvarado L."/>
            <person name="Arachchi H.M."/>
            <person name="Berlin A.M."/>
            <person name="Chapman S.B."/>
            <person name="Gainer-Dewar J."/>
            <person name="Goldberg J."/>
            <person name="Griggs A."/>
            <person name="Gujja S."/>
            <person name="Hansen M."/>
            <person name="Howarth C."/>
            <person name="Imamovic A."/>
            <person name="Ireland A."/>
            <person name="Larimer J."/>
            <person name="McCowan C."/>
            <person name="Murphy C."/>
            <person name="Pearson M."/>
            <person name="Poon T.W."/>
            <person name="Priest M."/>
            <person name="Roberts A."/>
            <person name="Saif S."/>
            <person name="Shea T."/>
            <person name="Sisk P."/>
            <person name="Sykes S."/>
            <person name="Wortman J."/>
            <person name="Nusbaum C."/>
            <person name="Birren B."/>
        </authorList>
    </citation>
    <scope>NUCLEOTIDE SEQUENCE [LARGE SCALE GENOMIC DNA]</scope>
    <source>
        <strain evidence="2 3">ATCC 700293</strain>
    </source>
</reference>
<gene>
    <name evidence="2" type="ORF">HMPREF9195_01115</name>
</gene>
<dbReference type="GO" id="GO:0016791">
    <property type="term" value="F:phosphatase activity"/>
    <property type="evidence" value="ECO:0007669"/>
    <property type="project" value="TreeGrafter"/>
</dbReference>
<accession>A0AA87NMB3</accession>
<dbReference type="Proteomes" id="UP000014634">
    <property type="component" value="Unassembled WGS sequence"/>
</dbReference>
<protein>
    <recommendedName>
        <fullName evidence="1">Calcineurin-like phosphoesterase domain-containing protein</fullName>
    </recommendedName>
</protein>
<dbReference type="Gene3D" id="3.60.21.10">
    <property type="match status" value="1"/>
</dbReference>
<dbReference type="SUPFAM" id="SSF56300">
    <property type="entry name" value="Metallo-dependent phosphatases"/>
    <property type="match status" value="1"/>
</dbReference>
<dbReference type="AlphaFoldDB" id="A0AA87NMB3"/>